<evidence type="ECO:0000256" key="1">
    <source>
        <dbReference type="SAM" id="MobiDB-lite"/>
    </source>
</evidence>
<feature type="compositionally biased region" description="Basic and acidic residues" evidence="1">
    <location>
        <begin position="194"/>
        <end position="210"/>
    </location>
</feature>
<gene>
    <name evidence="2" type="ORF">MNODULE_18100</name>
</gene>
<comment type="caution">
    <text evidence="2">The sequence shown here is derived from an EMBL/GenBank/DDBJ whole genome shotgun (WGS) entry which is preliminary data.</text>
</comment>
<proteinExistence type="predicted"/>
<evidence type="ECO:0000313" key="3">
    <source>
        <dbReference type="Proteomes" id="UP000534783"/>
    </source>
</evidence>
<feature type="region of interest" description="Disordered" evidence="1">
    <location>
        <begin position="185"/>
        <end position="222"/>
    </location>
</feature>
<protein>
    <submittedName>
        <fullName evidence="2">Periplasmic heavy metal sensor</fullName>
    </submittedName>
</protein>
<evidence type="ECO:0000313" key="2">
    <source>
        <dbReference type="EMBL" id="NKE72667.1"/>
    </source>
</evidence>
<dbReference type="Gene3D" id="1.20.120.1490">
    <property type="match status" value="1"/>
</dbReference>
<reference evidence="2 3" key="1">
    <citation type="journal article" date="2020" name="Nature">
        <title>Bacterial chemolithoautotrophy via manganese oxidation.</title>
        <authorList>
            <person name="Yu H."/>
            <person name="Leadbetter J.R."/>
        </authorList>
    </citation>
    <scope>NUCLEOTIDE SEQUENCE [LARGE SCALE GENOMIC DNA]</scope>
    <source>
        <strain evidence="2 3">Mn-1</strain>
    </source>
</reference>
<name>A0A7X6DSX5_9BACT</name>
<dbReference type="AlphaFoldDB" id="A0A7X6DSX5"/>
<accession>A0A7X6DSX5</accession>
<dbReference type="EMBL" id="VTOW01000003">
    <property type="protein sequence ID" value="NKE72667.1"/>
    <property type="molecule type" value="Genomic_DNA"/>
</dbReference>
<sequence length="222" mass="24429">MLRFSLSMDIYILNTEEEMKKWIKPILWLLLIASIAVPRAAFAQMEGGGREGMMGGGMMGGGMPMMQKMMGMHSMDGGMMEMMKMMQAMSRLDLTPDQKKKIESLKLKHQKEAIPLFSKIEMANVEIKELILADPVDLEKVKAKVKEKHAAMADLEASHLALAQQMKGVLTPEQRQKMESMIMELGPMMGGPSGKDKAETGAKPAPKEPEGDASEGGDPHGH</sequence>
<dbReference type="Proteomes" id="UP000534783">
    <property type="component" value="Unassembled WGS sequence"/>
</dbReference>
<dbReference type="InterPro" id="IPR025961">
    <property type="entry name" value="Metal_resist"/>
</dbReference>
<organism evidence="2 3">
    <name type="scientific">Candidatus Manganitrophus noduliformans</name>
    <dbReference type="NCBI Taxonomy" id="2606439"/>
    <lineage>
        <taxon>Bacteria</taxon>
        <taxon>Pseudomonadati</taxon>
        <taxon>Nitrospirota</taxon>
        <taxon>Nitrospiria</taxon>
        <taxon>Candidatus Troglogloeales</taxon>
        <taxon>Candidatus Manganitrophaceae</taxon>
        <taxon>Candidatus Manganitrophus</taxon>
    </lineage>
</organism>
<keyword evidence="3" id="KW-1185">Reference proteome</keyword>
<dbReference type="Pfam" id="PF13801">
    <property type="entry name" value="Metal_resist"/>
    <property type="match status" value="1"/>
</dbReference>